<dbReference type="Gene3D" id="3.30.1330.40">
    <property type="entry name" value="RutC-like"/>
    <property type="match status" value="1"/>
</dbReference>
<protein>
    <recommendedName>
        <fullName evidence="3">RidA family protein</fullName>
    </recommendedName>
</protein>
<gene>
    <name evidence="1" type="ORF">E5170_28220</name>
</gene>
<evidence type="ECO:0008006" key="3">
    <source>
        <dbReference type="Google" id="ProtNLM"/>
    </source>
</evidence>
<organism evidence="1 2">
    <name type="scientific">Pseudomonas atacamensis</name>
    <dbReference type="NCBI Taxonomy" id="2565368"/>
    <lineage>
        <taxon>Bacteria</taxon>
        <taxon>Pseudomonadati</taxon>
        <taxon>Pseudomonadota</taxon>
        <taxon>Gammaproteobacteria</taxon>
        <taxon>Pseudomonadales</taxon>
        <taxon>Pseudomonadaceae</taxon>
        <taxon>Pseudomonas</taxon>
    </lineage>
</organism>
<dbReference type="SUPFAM" id="SSF55298">
    <property type="entry name" value="YjgF-like"/>
    <property type="match status" value="1"/>
</dbReference>
<comment type="caution">
    <text evidence="1">The sequence shown here is derived from an EMBL/GenBank/DDBJ whole genome shotgun (WGS) entry which is preliminary data.</text>
</comment>
<sequence length="59" mass="6464">MNKHQLSSRLDELGIVLDSPKSPVTNYLPVTRAGTMIFISGQVAFKNGNFFGVGQVARR</sequence>
<accession>A0AAQ2D6H1</accession>
<dbReference type="Proteomes" id="UP000310574">
    <property type="component" value="Unassembled WGS sequence"/>
</dbReference>
<evidence type="ECO:0000313" key="1">
    <source>
        <dbReference type="EMBL" id="THF25775.1"/>
    </source>
</evidence>
<dbReference type="InterPro" id="IPR035959">
    <property type="entry name" value="RutC-like_sf"/>
</dbReference>
<reference evidence="1 2" key="1">
    <citation type="submission" date="2019-04" db="EMBL/GenBank/DDBJ databases">
        <title>Draft genome sequence of Pseudomonas sp. M7D1 isolated from rhizosphere of plant the flowery desert.</title>
        <authorList>
            <person name="Poblete-Morales M."/>
            <person name="Plaza N."/>
            <person name="Corsini G."/>
            <person name="Silva E."/>
        </authorList>
    </citation>
    <scope>NUCLEOTIDE SEQUENCE [LARGE SCALE GENOMIC DNA]</scope>
    <source>
        <strain evidence="1 2">M7D1</strain>
    </source>
</reference>
<name>A0AAQ2D6H1_9PSED</name>
<evidence type="ECO:0000313" key="2">
    <source>
        <dbReference type="Proteomes" id="UP000310574"/>
    </source>
</evidence>
<dbReference type="AlphaFoldDB" id="A0AAQ2D6H1"/>
<dbReference type="RefSeq" id="WP_168772714.1">
    <property type="nucleotide sequence ID" value="NZ_SSBS01000012.1"/>
</dbReference>
<dbReference type="EMBL" id="SSBS01000012">
    <property type="protein sequence ID" value="THF25775.1"/>
    <property type="molecule type" value="Genomic_DNA"/>
</dbReference>
<proteinExistence type="predicted"/>